<gene>
    <name evidence="1" type="ORF">SSOP1_1561</name>
</gene>
<proteinExistence type="predicted"/>
<name>A0A157T1B2_SACSO</name>
<dbReference type="OrthoDB" id="40423at2157"/>
<dbReference type="PATRIC" id="fig|2287.9.peg.1618"/>
<dbReference type="CDD" id="cd09724">
    <property type="entry name" value="CsaX_III-U"/>
    <property type="match status" value="1"/>
</dbReference>
<dbReference type="RefSeq" id="WP_010923403.1">
    <property type="nucleotide sequence ID" value="NZ_LT549890.1"/>
</dbReference>
<protein>
    <submittedName>
        <fullName evidence="1">CRISPR-associated protein Cas8 (Type I-A)</fullName>
    </submittedName>
</protein>
<dbReference type="NCBIfam" id="TIGR03876">
    <property type="entry name" value="cas_csaX"/>
    <property type="match status" value="1"/>
</dbReference>
<sequence length="359" mass="40165">MEVPLYNIFGDNYVIQVATEAGNATIYNNKVEIEDDELRNVLNLAYKIAKNNEDAAAERRGKAKKKKGEEGETATSNLIIPLSGNDKNPWSETLKCYNFPTTVALSDVFKNFSQVNECEEVSAPSFVKPEFYEFGRSPGMVERARRVKLEVEPHYLIIAAAGWVLTRLGKAKVSEGDYVGVNVFTTTRGILYSLIQNVNGIIPGIKPETAFGLWIARKVVSSVTNPTVSVVRIYTMSDAIGQNPTTINGGFSIDLTKLLEKKDLLTERLEAIARNALSISSNMREIARNALSISSNMRERYIVLANYIYEYLTGSKRLEDLLYFANRDLIMNLNSNDEKVRDLKLISSYVNGELMKGEE</sequence>
<dbReference type="Proteomes" id="UP000076770">
    <property type="component" value="Chromosome i"/>
</dbReference>
<dbReference type="GeneID" id="1454450"/>
<dbReference type="InterPro" id="IPR022297">
    <property type="entry name" value="CRISPR-assoc_prot_CsaX"/>
</dbReference>
<dbReference type="EMBL" id="LT549890">
    <property type="protein sequence ID" value="SAI85115.1"/>
    <property type="molecule type" value="Genomic_DNA"/>
</dbReference>
<accession>A0A157T1B2</accession>
<dbReference type="GeneID" id="27427806"/>
<evidence type="ECO:0000313" key="2">
    <source>
        <dbReference type="Proteomes" id="UP000076770"/>
    </source>
</evidence>
<organism evidence="1 2">
    <name type="scientific">Saccharolobus solfataricus</name>
    <name type="common">Sulfolobus solfataricus</name>
    <dbReference type="NCBI Taxonomy" id="2287"/>
    <lineage>
        <taxon>Archaea</taxon>
        <taxon>Thermoproteota</taxon>
        <taxon>Thermoprotei</taxon>
        <taxon>Sulfolobales</taxon>
        <taxon>Sulfolobaceae</taxon>
        <taxon>Saccharolobus</taxon>
    </lineage>
</organism>
<evidence type="ECO:0000313" key="1">
    <source>
        <dbReference type="EMBL" id="SAI85115.1"/>
    </source>
</evidence>
<dbReference type="AlphaFoldDB" id="A0A157T1B2"/>
<reference evidence="2" key="1">
    <citation type="submission" date="2016-04" db="EMBL/GenBank/DDBJ databases">
        <authorList>
            <person name="Shah S.A."/>
            <person name="Garrett R.A."/>
        </authorList>
    </citation>
    <scope>NUCLEOTIDE SEQUENCE [LARGE SCALE GENOMIC DNA]</scope>
    <source>
        <strain evidence="2">ATCC 35091 / DSM 1616 / JCM 8930 / NBRC 15331 / P1</strain>
    </source>
</reference>